<evidence type="ECO:0000256" key="3">
    <source>
        <dbReference type="PROSITE-ProRule" id="PRU00023"/>
    </source>
</evidence>
<feature type="repeat" description="ANK" evidence="3">
    <location>
        <begin position="10"/>
        <end position="42"/>
    </location>
</feature>
<dbReference type="InterPro" id="IPR036770">
    <property type="entry name" value="Ankyrin_rpt-contain_sf"/>
</dbReference>
<sequence>MSNKGETNETTHESLHEAAKSGDLEAVKILLDNGADIHVVDSLGSSPLHAAAEQGHWDIARLLLEKSMSPWARDANDALPIHNAAKGGHLETARLLLECDRATGSSFNKRGETPLHFAAKSGNTELVQLLSFNPRQNPPPLAKRSPRSLQTSHTIRRRP</sequence>
<name>W6QEK1_PENRF</name>
<dbReference type="InterPro" id="IPR002110">
    <property type="entry name" value="Ankyrin_rpt"/>
</dbReference>
<dbReference type="OrthoDB" id="4369454at2759"/>
<dbReference type="Gene3D" id="1.25.40.20">
    <property type="entry name" value="Ankyrin repeat-containing domain"/>
    <property type="match status" value="1"/>
</dbReference>
<dbReference type="STRING" id="1365484.W6QEK1"/>
<protein>
    <submittedName>
        <fullName evidence="5">Ankyrin repeat-containing domain</fullName>
    </submittedName>
</protein>
<dbReference type="EMBL" id="HG792017">
    <property type="protein sequence ID" value="CDM34890.1"/>
    <property type="molecule type" value="Genomic_DNA"/>
</dbReference>
<dbReference type="OMA" id="DNHENED"/>
<keyword evidence="1" id="KW-0677">Repeat</keyword>
<dbReference type="PROSITE" id="PS50297">
    <property type="entry name" value="ANK_REP_REGION"/>
    <property type="match status" value="3"/>
</dbReference>
<accession>W6QEK1</accession>
<dbReference type="SMART" id="SM00248">
    <property type="entry name" value="ANK"/>
    <property type="match status" value="4"/>
</dbReference>
<organism evidence="5 6">
    <name type="scientific">Penicillium roqueforti (strain FM164)</name>
    <dbReference type="NCBI Taxonomy" id="1365484"/>
    <lineage>
        <taxon>Eukaryota</taxon>
        <taxon>Fungi</taxon>
        <taxon>Dikarya</taxon>
        <taxon>Ascomycota</taxon>
        <taxon>Pezizomycotina</taxon>
        <taxon>Eurotiomycetes</taxon>
        <taxon>Eurotiomycetidae</taxon>
        <taxon>Eurotiales</taxon>
        <taxon>Aspergillaceae</taxon>
        <taxon>Penicillium</taxon>
    </lineage>
</organism>
<evidence type="ECO:0000256" key="4">
    <source>
        <dbReference type="SAM" id="MobiDB-lite"/>
    </source>
</evidence>
<proteinExistence type="predicted"/>
<feature type="repeat" description="ANK" evidence="3">
    <location>
        <begin position="110"/>
        <end position="130"/>
    </location>
</feature>
<dbReference type="AlphaFoldDB" id="W6QEK1"/>
<dbReference type="PANTHER" id="PTHR24198">
    <property type="entry name" value="ANKYRIN REPEAT AND PROTEIN KINASE DOMAIN-CONTAINING PROTEIN"/>
    <property type="match status" value="1"/>
</dbReference>
<dbReference type="SUPFAM" id="SSF48403">
    <property type="entry name" value="Ankyrin repeat"/>
    <property type="match status" value="1"/>
</dbReference>
<dbReference type="Proteomes" id="UP000030686">
    <property type="component" value="Unassembled WGS sequence"/>
</dbReference>
<feature type="repeat" description="ANK" evidence="3">
    <location>
        <begin position="43"/>
        <end position="75"/>
    </location>
</feature>
<dbReference type="PANTHER" id="PTHR24198:SF165">
    <property type="entry name" value="ANKYRIN REPEAT-CONTAINING PROTEIN-RELATED"/>
    <property type="match status" value="1"/>
</dbReference>
<evidence type="ECO:0000313" key="6">
    <source>
        <dbReference type="Proteomes" id="UP000030686"/>
    </source>
</evidence>
<evidence type="ECO:0000256" key="1">
    <source>
        <dbReference type="ARBA" id="ARBA00022737"/>
    </source>
</evidence>
<evidence type="ECO:0000256" key="2">
    <source>
        <dbReference type="ARBA" id="ARBA00023043"/>
    </source>
</evidence>
<dbReference type="Pfam" id="PF00023">
    <property type="entry name" value="Ank"/>
    <property type="match status" value="1"/>
</dbReference>
<evidence type="ECO:0000313" key="5">
    <source>
        <dbReference type="EMBL" id="CDM34890.1"/>
    </source>
</evidence>
<feature type="region of interest" description="Disordered" evidence="4">
    <location>
        <begin position="134"/>
        <end position="159"/>
    </location>
</feature>
<keyword evidence="6" id="KW-1185">Reference proteome</keyword>
<reference evidence="5" key="1">
    <citation type="journal article" date="2014" name="Nat. Commun.">
        <title>Multiple recent horizontal transfers of a large genomic region in cheese making fungi.</title>
        <authorList>
            <person name="Cheeseman K."/>
            <person name="Ropars J."/>
            <person name="Renault P."/>
            <person name="Dupont J."/>
            <person name="Gouzy J."/>
            <person name="Branca A."/>
            <person name="Abraham A.L."/>
            <person name="Ceppi M."/>
            <person name="Conseiller E."/>
            <person name="Debuchy R."/>
            <person name="Malagnac F."/>
            <person name="Goarin A."/>
            <person name="Silar P."/>
            <person name="Lacoste S."/>
            <person name="Sallet E."/>
            <person name="Bensimon A."/>
            <person name="Giraud T."/>
            <person name="Brygoo Y."/>
        </authorList>
    </citation>
    <scope>NUCLEOTIDE SEQUENCE [LARGE SCALE GENOMIC DNA]</scope>
    <source>
        <strain evidence="5">FM164</strain>
    </source>
</reference>
<dbReference type="PROSITE" id="PS50088">
    <property type="entry name" value="ANK_REPEAT"/>
    <property type="match status" value="3"/>
</dbReference>
<dbReference type="Pfam" id="PF12796">
    <property type="entry name" value="Ank_2"/>
    <property type="match status" value="1"/>
</dbReference>
<gene>
    <name evidence="5" type="ORF">PROQFM164_S03g001617</name>
</gene>
<keyword evidence="2 3" id="KW-0040">ANK repeat</keyword>